<evidence type="ECO:0000313" key="3">
    <source>
        <dbReference type="Proteomes" id="UP001642360"/>
    </source>
</evidence>
<reference evidence="2 3" key="1">
    <citation type="submission" date="2024-02" db="EMBL/GenBank/DDBJ databases">
        <authorList>
            <person name="Vignale AGUSTIN F."/>
            <person name="Sosa J E."/>
            <person name="Modenutti C."/>
        </authorList>
    </citation>
    <scope>NUCLEOTIDE SEQUENCE [LARGE SCALE GENOMIC DNA]</scope>
</reference>
<protein>
    <submittedName>
        <fullName evidence="2">Uncharacterized protein</fullName>
    </submittedName>
</protein>
<feature type="region of interest" description="Disordered" evidence="1">
    <location>
        <begin position="1"/>
        <end position="24"/>
    </location>
</feature>
<gene>
    <name evidence="2" type="ORF">ILEXP_LOCUS49611</name>
</gene>
<organism evidence="2 3">
    <name type="scientific">Ilex paraguariensis</name>
    <name type="common">yerba mate</name>
    <dbReference type="NCBI Taxonomy" id="185542"/>
    <lineage>
        <taxon>Eukaryota</taxon>
        <taxon>Viridiplantae</taxon>
        <taxon>Streptophyta</taxon>
        <taxon>Embryophyta</taxon>
        <taxon>Tracheophyta</taxon>
        <taxon>Spermatophyta</taxon>
        <taxon>Magnoliopsida</taxon>
        <taxon>eudicotyledons</taxon>
        <taxon>Gunneridae</taxon>
        <taxon>Pentapetalae</taxon>
        <taxon>asterids</taxon>
        <taxon>campanulids</taxon>
        <taxon>Aquifoliales</taxon>
        <taxon>Aquifoliaceae</taxon>
        <taxon>Ilex</taxon>
    </lineage>
</organism>
<dbReference type="EMBL" id="CAUOFW020007576">
    <property type="protein sequence ID" value="CAK9179657.1"/>
    <property type="molecule type" value="Genomic_DNA"/>
</dbReference>
<dbReference type="Proteomes" id="UP001642360">
    <property type="component" value="Unassembled WGS sequence"/>
</dbReference>
<name>A0ABC8UF70_9AQUA</name>
<evidence type="ECO:0000313" key="2">
    <source>
        <dbReference type="EMBL" id="CAK9179657.1"/>
    </source>
</evidence>
<proteinExistence type="predicted"/>
<accession>A0ABC8UF70</accession>
<feature type="compositionally biased region" description="Polar residues" evidence="1">
    <location>
        <begin position="7"/>
        <end position="20"/>
    </location>
</feature>
<feature type="non-terminal residue" evidence="2">
    <location>
        <position position="94"/>
    </location>
</feature>
<evidence type="ECO:0000256" key="1">
    <source>
        <dbReference type="SAM" id="MobiDB-lite"/>
    </source>
</evidence>
<keyword evidence="3" id="KW-1185">Reference proteome</keyword>
<sequence length="94" mass="10461">MQLKSLFPQQVATPNASELSKSQHSELISRVETQLEHTSLQQGIDCQAQKPNSPIPSWSQVLKSSLDGEASKTFNGTQIAGMKLKYYEPLKENE</sequence>
<dbReference type="AlphaFoldDB" id="A0ABC8UF70"/>
<comment type="caution">
    <text evidence="2">The sequence shown here is derived from an EMBL/GenBank/DDBJ whole genome shotgun (WGS) entry which is preliminary data.</text>
</comment>